<dbReference type="PROSITE" id="PS50103">
    <property type="entry name" value="ZF_C3H1"/>
    <property type="match status" value="2"/>
</dbReference>
<evidence type="ECO:0000256" key="1">
    <source>
        <dbReference type="ARBA" id="ARBA00022723"/>
    </source>
</evidence>
<keyword evidence="1 4" id="KW-0479">Metal-binding</keyword>
<dbReference type="EMBL" id="HBIU01034865">
    <property type="protein sequence ID" value="CAE0637266.1"/>
    <property type="molecule type" value="Transcribed_RNA"/>
</dbReference>
<protein>
    <recommendedName>
        <fullName evidence="6">C3H1-type domain-containing protein</fullName>
    </recommendedName>
</protein>
<evidence type="ECO:0000259" key="6">
    <source>
        <dbReference type="PROSITE" id="PS50103"/>
    </source>
</evidence>
<feature type="domain" description="C3H1-type" evidence="6">
    <location>
        <begin position="46"/>
        <end position="74"/>
    </location>
</feature>
<dbReference type="EMBL" id="HBIU01034853">
    <property type="protein sequence ID" value="CAE0637257.1"/>
    <property type="molecule type" value="Transcribed_RNA"/>
</dbReference>
<dbReference type="EMBL" id="HBIU01034858">
    <property type="protein sequence ID" value="CAE0637261.1"/>
    <property type="molecule type" value="Transcribed_RNA"/>
</dbReference>
<accession>A0A6V1SHM8</accession>
<keyword evidence="2 4" id="KW-0863">Zinc-finger</keyword>
<dbReference type="Gene3D" id="4.10.1000.10">
    <property type="entry name" value="Zinc finger, CCCH-type"/>
    <property type="match status" value="1"/>
</dbReference>
<feature type="region of interest" description="Disordered" evidence="5">
    <location>
        <begin position="143"/>
        <end position="254"/>
    </location>
</feature>
<dbReference type="SMART" id="SM00356">
    <property type="entry name" value="ZnF_C3H1"/>
    <property type="match status" value="2"/>
</dbReference>
<feature type="zinc finger region" description="C3H1-type" evidence="4">
    <location>
        <begin position="46"/>
        <end position="74"/>
    </location>
</feature>
<evidence type="ECO:0000256" key="5">
    <source>
        <dbReference type="SAM" id="MobiDB-lite"/>
    </source>
</evidence>
<evidence type="ECO:0000256" key="4">
    <source>
        <dbReference type="PROSITE-ProRule" id="PRU00723"/>
    </source>
</evidence>
<evidence type="ECO:0000256" key="3">
    <source>
        <dbReference type="ARBA" id="ARBA00022833"/>
    </source>
</evidence>
<feature type="compositionally biased region" description="Basic and acidic residues" evidence="5">
    <location>
        <begin position="222"/>
        <end position="240"/>
    </location>
</feature>
<proteinExistence type="predicted"/>
<name>A0A6V1SHM8_HETAK</name>
<dbReference type="AlphaFoldDB" id="A0A6V1SHM8"/>
<feature type="compositionally biased region" description="Polar residues" evidence="5">
    <location>
        <begin position="244"/>
        <end position="254"/>
    </location>
</feature>
<feature type="compositionally biased region" description="Polar residues" evidence="5">
    <location>
        <begin position="211"/>
        <end position="220"/>
    </location>
</feature>
<feature type="domain" description="C3H1-type" evidence="6">
    <location>
        <begin position="19"/>
        <end position="45"/>
    </location>
</feature>
<evidence type="ECO:0000313" key="7">
    <source>
        <dbReference type="EMBL" id="CAE0637257.1"/>
    </source>
</evidence>
<dbReference type="SUPFAM" id="SSF90229">
    <property type="entry name" value="CCCH zinc finger"/>
    <property type="match status" value="1"/>
</dbReference>
<evidence type="ECO:0000313" key="9">
    <source>
        <dbReference type="EMBL" id="CAE0637266.1"/>
    </source>
</evidence>
<evidence type="ECO:0000256" key="2">
    <source>
        <dbReference type="ARBA" id="ARBA00022771"/>
    </source>
</evidence>
<evidence type="ECO:0000313" key="8">
    <source>
        <dbReference type="EMBL" id="CAE0637261.1"/>
    </source>
</evidence>
<dbReference type="GO" id="GO:0008270">
    <property type="term" value="F:zinc ion binding"/>
    <property type="evidence" value="ECO:0007669"/>
    <property type="project" value="UniProtKB-KW"/>
</dbReference>
<feature type="zinc finger region" description="C3H1-type" evidence="4">
    <location>
        <begin position="19"/>
        <end position="45"/>
    </location>
</feature>
<organism evidence="8">
    <name type="scientific">Heterosigma akashiwo</name>
    <name type="common">Chromophytic alga</name>
    <name type="synonym">Heterosigma carterae</name>
    <dbReference type="NCBI Taxonomy" id="2829"/>
    <lineage>
        <taxon>Eukaryota</taxon>
        <taxon>Sar</taxon>
        <taxon>Stramenopiles</taxon>
        <taxon>Ochrophyta</taxon>
        <taxon>Raphidophyceae</taxon>
        <taxon>Chattonellales</taxon>
        <taxon>Chattonellaceae</taxon>
        <taxon>Heterosigma</taxon>
    </lineage>
</organism>
<sequence length="350" mass="39020">MAEVSMDGIMAYKLGYGGPVKRMLCRFWLHGVCTDRNCPYEHHSRYSEVAFCKFILTNKECPYGAKCMFRHNEDFEDFLIGNNTMPDDTLLAAHTDPANYSVDQKDNQDAIVSKIADGTHSLPPHGDNLPLRNRFDGLDIEEVPPSSIVSTPPLPPPPSCCRKKEDFTSSSSLMRKEQPGKKQPAQKTKSNKKSNSNCQMSGKKKEKMTDKQTSTFSSLMTGKKEQTDNFGQTEKKDGADKPINSASLEKNAVNPSSDFGMLAEAIRSGSGKTFSFSDNEDDNNALYGFLKDHMWPSNTLEEVKIIVSHFYETKGKTHAEQFLAVALKGCLMDRDLDWKKAALAKSSKSK</sequence>
<reference evidence="8" key="1">
    <citation type="submission" date="2021-01" db="EMBL/GenBank/DDBJ databases">
        <authorList>
            <person name="Corre E."/>
            <person name="Pelletier E."/>
            <person name="Niang G."/>
            <person name="Scheremetjew M."/>
            <person name="Finn R."/>
            <person name="Kale V."/>
            <person name="Holt S."/>
            <person name="Cochrane G."/>
            <person name="Meng A."/>
            <person name="Brown T."/>
            <person name="Cohen L."/>
        </authorList>
    </citation>
    <scope>NUCLEOTIDE SEQUENCE</scope>
    <source>
        <strain evidence="8">CCMP3107</strain>
    </source>
</reference>
<dbReference type="InterPro" id="IPR000571">
    <property type="entry name" value="Znf_CCCH"/>
</dbReference>
<gene>
    <name evidence="7" type="ORF">HAKA00212_LOCUS16032</name>
    <name evidence="8" type="ORF">HAKA00212_LOCUS16036</name>
    <name evidence="9" type="ORF">HAKA00212_LOCUS16041</name>
</gene>
<keyword evidence="3 4" id="KW-0862">Zinc</keyword>
<dbReference type="InterPro" id="IPR036855">
    <property type="entry name" value="Znf_CCCH_sf"/>
</dbReference>